<evidence type="ECO:0000256" key="1">
    <source>
        <dbReference type="SAM" id="MobiDB-lite"/>
    </source>
</evidence>
<evidence type="ECO:0000313" key="3">
    <source>
        <dbReference type="Proteomes" id="UP001189429"/>
    </source>
</evidence>
<gene>
    <name evidence="2" type="ORF">PCOR1329_LOCUS51026</name>
</gene>
<keyword evidence="3" id="KW-1185">Reference proteome</keyword>
<organism evidence="2 3">
    <name type="scientific">Prorocentrum cordatum</name>
    <dbReference type="NCBI Taxonomy" id="2364126"/>
    <lineage>
        <taxon>Eukaryota</taxon>
        <taxon>Sar</taxon>
        <taxon>Alveolata</taxon>
        <taxon>Dinophyceae</taxon>
        <taxon>Prorocentrales</taxon>
        <taxon>Prorocentraceae</taxon>
        <taxon>Prorocentrum</taxon>
    </lineage>
</organism>
<sequence length="57" mass="5801">MATPCGADGPAPGLPAWRPWCMPPLRRLLSGRLYGGGPPLSGSAPGEGGRSALSRRS</sequence>
<name>A0ABN9UVT1_9DINO</name>
<comment type="caution">
    <text evidence="2">The sequence shown here is derived from an EMBL/GenBank/DDBJ whole genome shotgun (WGS) entry which is preliminary data.</text>
</comment>
<accession>A0ABN9UVT1</accession>
<proteinExistence type="predicted"/>
<protein>
    <submittedName>
        <fullName evidence="2">Uncharacterized protein</fullName>
    </submittedName>
</protein>
<evidence type="ECO:0000313" key="2">
    <source>
        <dbReference type="EMBL" id="CAK0862676.1"/>
    </source>
</evidence>
<dbReference type="Proteomes" id="UP001189429">
    <property type="component" value="Unassembled WGS sequence"/>
</dbReference>
<feature type="region of interest" description="Disordered" evidence="1">
    <location>
        <begin position="32"/>
        <end position="57"/>
    </location>
</feature>
<reference evidence="2" key="1">
    <citation type="submission" date="2023-10" db="EMBL/GenBank/DDBJ databases">
        <authorList>
            <person name="Chen Y."/>
            <person name="Shah S."/>
            <person name="Dougan E. K."/>
            <person name="Thang M."/>
            <person name="Chan C."/>
        </authorList>
    </citation>
    <scope>NUCLEOTIDE SEQUENCE [LARGE SCALE GENOMIC DNA]</scope>
</reference>
<feature type="compositionally biased region" description="Gly residues" evidence="1">
    <location>
        <begin position="33"/>
        <end position="49"/>
    </location>
</feature>
<dbReference type="EMBL" id="CAUYUJ010016183">
    <property type="protein sequence ID" value="CAK0862676.1"/>
    <property type="molecule type" value="Genomic_DNA"/>
</dbReference>